<sequence length="348" mass="39398">MTTTLSTDDDLVPTGVLFCRSQSPDSYRQNDLSQETESKKRKMTDFFASSSPKKANLGNNANTSNHLICLPREEQPIFSLDNGDEFGITLLLQPPLPPPNPPSSYPPNQCRRWWVKKENVASIKLNDALSEIKDLFESDHTFTLQYFDGIQQMPIVNDKDLQSCLRYFSANASNVKYNTNLCRIYLEKKVTKIKECFKASIQVESKKAALTREVTDAVLNRTDTSKEKGRKKRRVEERLEEFCARVLSKHGDKAKVINKGTVQCLYEKSCNKNVACKEYNIQNFEKHVKSCHSSKTTHGEDIRMLLTLIAQNQKKTVPMSEEPESRAENSNAKNSDAESSDVEALGIA</sequence>
<keyword evidence="3" id="KW-1185">Reference proteome</keyword>
<protein>
    <submittedName>
        <fullName evidence="2">Uncharacterized protein</fullName>
    </submittedName>
</protein>
<feature type="region of interest" description="Disordered" evidence="1">
    <location>
        <begin position="313"/>
        <end position="348"/>
    </location>
</feature>
<dbReference type="EnsemblMetazoa" id="XM_028658651.1">
    <property type="protein sequence ID" value="XP_028514452.1"/>
    <property type="gene ID" value="LOC114574925"/>
</dbReference>
<name>A0A913YIX1_EXADI</name>
<dbReference type="GeneID" id="114574925"/>
<evidence type="ECO:0000313" key="2">
    <source>
        <dbReference type="EnsemblMetazoa" id="XP_028514452.1"/>
    </source>
</evidence>
<accession>A0A913YIX1</accession>
<dbReference type="OrthoDB" id="10602442at2759"/>
<feature type="compositionally biased region" description="Polar residues" evidence="1">
    <location>
        <begin position="20"/>
        <end position="35"/>
    </location>
</feature>
<evidence type="ECO:0000256" key="1">
    <source>
        <dbReference type="SAM" id="MobiDB-lite"/>
    </source>
</evidence>
<proteinExistence type="predicted"/>
<dbReference type="RefSeq" id="XP_028514452.1">
    <property type="nucleotide sequence ID" value="XM_028658651.1"/>
</dbReference>
<organism evidence="2 3">
    <name type="scientific">Exaiptasia diaphana</name>
    <name type="common">Tropical sea anemone</name>
    <name type="synonym">Aiptasia pulchella</name>
    <dbReference type="NCBI Taxonomy" id="2652724"/>
    <lineage>
        <taxon>Eukaryota</taxon>
        <taxon>Metazoa</taxon>
        <taxon>Cnidaria</taxon>
        <taxon>Anthozoa</taxon>
        <taxon>Hexacorallia</taxon>
        <taxon>Actiniaria</taxon>
        <taxon>Aiptasiidae</taxon>
        <taxon>Exaiptasia</taxon>
    </lineage>
</organism>
<dbReference type="KEGG" id="epa:114574925"/>
<reference evidence="2" key="1">
    <citation type="submission" date="2022-11" db="UniProtKB">
        <authorList>
            <consortium name="EnsemblMetazoa"/>
        </authorList>
    </citation>
    <scope>IDENTIFICATION</scope>
</reference>
<evidence type="ECO:0000313" key="3">
    <source>
        <dbReference type="Proteomes" id="UP000887567"/>
    </source>
</evidence>
<feature type="region of interest" description="Disordered" evidence="1">
    <location>
        <begin position="20"/>
        <end position="43"/>
    </location>
</feature>
<dbReference type="AlphaFoldDB" id="A0A913YIX1"/>
<dbReference type="Proteomes" id="UP000887567">
    <property type="component" value="Unplaced"/>
</dbReference>